<dbReference type="InterPro" id="IPR022205">
    <property type="entry name" value="DUF3732"/>
</dbReference>
<protein>
    <submittedName>
        <fullName evidence="2">DUF3732 domain-containing protein</fullName>
    </submittedName>
</protein>
<organism evidence="2 3">
    <name type="scientific">Amycolatopsis albidoflavus</name>
    <dbReference type="NCBI Taxonomy" id="102226"/>
    <lineage>
        <taxon>Bacteria</taxon>
        <taxon>Bacillati</taxon>
        <taxon>Actinomycetota</taxon>
        <taxon>Actinomycetes</taxon>
        <taxon>Pseudonocardiales</taxon>
        <taxon>Pseudonocardiaceae</taxon>
        <taxon>Amycolatopsis</taxon>
    </lineage>
</organism>
<sequence length="648" mass="71683">MTWQLKSLTLYGNQAGQVRTLEFNLGELNIVTGDSLTGKSSIWGVTDYCMASSGYPISAGALRERVRIFAVQIVAGDQQLFVARPASERGTTPFPRMCLVFQQRGAGPLAVEDMQFTFTVDAARSVLATFTGIDLSIRLPTTRGNTMSPSIRQALFFCVQKQSEIANPEQLFHSQGEEYGPRTIRDVFPYFIGAVDPDQAVQRAQLRQMKIDLRDHERALQQQEAVTPAPGQARALVREAIETSLLEPRSTEDLTLEEAIQLLNEASAASLPGSPDIPVDSDDPLEVVVQERDRLRSAFQETRAQLTDLRAALGERNEFMTQALDHRERLTSLTLLDVSPDASTDQCPVCHSTVSDANEVVAALRTDLDDLNANVLFVSDDTSSVQALIAEQEAALGEIRQALAANREEQDALEASIRTAARYQDAGLRAASVSGRISMFLENSERYDLAPRTSDRREEMRAAIESLEEALGDDVQADRVNSSLSLINQRISDKAQELALEHSDAPVRLDLRRLTVVADTSVGPVPLKEMGGGQNWLGYHLATLLSLHEWFADRARPVPQLLILDQPSQVYFPADYKGTALQPFQESDRTALLRVYRTISEAISESNGSLQVIAMEHADLEQPVFSSAVIQRWRDRQGALVPFDWFTP</sequence>
<accession>A0ABW5HTB5</accession>
<reference evidence="3" key="1">
    <citation type="journal article" date="2019" name="Int. J. Syst. Evol. Microbiol.">
        <title>The Global Catalogue of Microorganisms (GCM) 10K type strain sequencing project: providing services to taxonomists for standard genome sequencing and annotation.</title>
        <authorList>
            <consortium name="The Broad Institute Genomics Platform"/>
            <consortium name="The Broad Institute Genome Sequencing Center for Infectious Disease"/>
            <person name="Wu L."/>
            <person name="Ma J."/>
        </authorList>
    </citation>
    <scope>NUCLEOTIDE SEQUENCE [LARGE SCALE GENOMIC DNA]</scope>
    <source>
        <strain evidence="3">CGMCC 4.7638</strain>
    </source>
</reference>
<dbReference type="Proteomes" id="UP001597542">
    <property type="component" value="Unassembled WGS sequence"/>
</dbReference>
<evidence type="ECO:0000313" key="3">
    <source>
        <dbReference type="Proteomes" id="UP001597542"/>
    </source>
</evidence>
<proteinExistence type="predicted"/>
<name>A0ABW5HTB5_9PSEU</name>
<comment type="caution">
    <text evidence="2">The sequence shown here is derived from an EMBL/GenBank/DDBJ whole genome shotgun (WGS) entry which is preliminary data.</text>
</comment>
<dbReference type="Pfam" id="PF12532">
    <property type="entry name" value="DUF3732"/>
    <property type="match status" value="1"/>
</dbReference>
<dbReference type="EMBL" id="JBHUKQ010000006">
    <property type="protein sequence ID" value="MFD2480073.1"/>
    <property type="molecule type" value="Genomic_DNA"/>
</dbReference>
<keyword evidence="1" id="KW-0175">Coiled coil</keyword>
<gene>
    <name evidence="2" type="ORF">ACFSUT_07305</name>
</gene>
<keyword evidence="3" id="KW-1185">Reference proteome</keyword>
<dbReference type="RefSeq" id="WP_344286653.1">
    <property type="nucleotide sequence ID" value="NZ_BAAAHV010000027.1"/>
</dbReference>
<feature type="coiled-coil region" evidence="1">
    <location>
        <begin position="354"/>
        <end position="409"/>
    </location>
</feature>
<evidence type="ECO:0000256" key="1">
    <source>
        <dbReference type="SAM" id="Coils"/>
    </source>
</evidence>
<evidence type="ECO:0000313" key="2">
    <source>
        <dbReference type="EMBL" id="MFD2480073.1"/>
    </source>
</evidence>